<accession>A0ABT3CUG3</accession>
<dbReference type="PROSITE" id="PS01124">
    <property type="entry name" value="HTH_ARAC_FAMILY_2"/>
    <property type="match status" value="1"/>
</dbReference>
<evidence type="ECO:0000256" key="3">
    <source>
        <dbReference type="ARBA" id="ARBA00023163"/>
    </source>
</evidence>
<organism evidence="6 7">
    <name type="scientific">Reichenbachiella ulvae</name>
    <dbReference type="NCBI Taxonomy" id="2980104"/>
    <lineage>
        <taxon>Bacteria</taxon>
        <taxon>Pseudomonadati</taxon>
        <taxon>Bacteroidota</taxon>
        <taxon>Cytophagia</taxon>
        <taxon>Cytophagales</taxon>
        <taxon>Reichenbachiellaceae</taxon>
        <taxon>Reichenbachiella</taxon>
    </lineage>
</organism>
<dbReference type="Proteomes" id="UP001300692">
    <property type="component" value="Unassembled WGS sequence"/>
</dbReference>
<evidence type="ECO:0000313" key="7">
    <source>
        <dbReference type="Proteomes" id="UP001300692"/>
    </source>
</evidence>
<dbReference type="EMBL" id="JAOYOD010000001">
    <property type="protein sequence ID" value="MCV9387318.1"/>
    <property type="molecule type" value="Genomic_DNA"/>
</dbReference>
<dbReference type="InterPro" id="IPR018060">
    <property type="entry name" value="HTH_AraC"/>
</dbReference>
<feature type="domain" description="HTH araC/xylS-type" evidence="5">
    <location>
        <begin position="240"/>
        <end position="344"/>
    </location>
</feature>
<dbReference type="PANTHER" id="PTHR43280:SF29">
    <property type="entry name" value="ARAC-FAMILY TRANSCRIPTIONAL REGULATOR"/>
    <property type="match status" value="1"/>
</dbReference>
<keyword evidence="2" id="KW-0238">DNA-binding</keyword>
<keyword evidence="4" id="KW-1133">Transmembrane helix</keyword>
<dbReference type="PANTHER" id="PTHR43280">
    <property type="entry name" value="ARAC-FAMILY TRANSCRIPTIONAL REGULATOR"/>
    <property type="match status" value="1"/>
</dbReference>
<evidence type="ECO:0000259" key="5">
    <source>
        <dbReference type="PROSITE" id="PS01124"/>
    </source>
</evidence>
<keyword evidence="7" id="KW-1185">Reference proteome</keyword>
<evidence type="ECO:0000256" key="2">
    <source>
        <dbReference type="ARBA" id="ARBA00023125"/>
    </source>
</evidence>
<feature type="transmembrane region" description="Helical" evidence="4">
    <location>
        <begin position="124"/>
        <end position="147"/>
    </location>
</feature>
<feature type="transmembrane region" description="Helical" evidence="4">
    <location>
        <begin position="100"/>
        <end position="118"/>
    </location>
</feature>
<dbReference type="RefSeq" id="WP_264138142.1">
    <property type="nucleotide sequence ID" value="NZ_JAOYOD010000001.1"/>
</dbReference>
<gene>
    <name evidence="6" type="ORF">N7U62_11630</name>
</gene>
<keyword evidence="1" id="KW-0805">Transcription regulation</keyword>
<dbReference type="SUPFAM" id="SSF46689">
    <property type="entry name" value="Homeodomain-like"/>
    <property type="match status" value="1"/>
</dbReference>
<feature type="transmembrane region" description="Helical" evidence="4">
    <location>
        <begin position="68"/>
        <end position="88"/>
    </location>
</feature>
<evidence type="ECO:0000256" key="1">
    <source>
        <dbReference type="ARBA" id="ARBA00023015"/>
    </source>
</evidence>
<protein>
    <submittedName>
        <fullName evidence="6">AraC family transcriptional regulator</fullName>
    </submittedName>
</protein>
<evidence type="ECO:0000256" key="4">
    <source>
        <dbReference type="SAM" id="Phobius"/>
    </source>
</evidence>
<comment type="caution">
    <text evidence="6">The sequence shown here is derived from an EMBL/GenBank/DDBJ whole genome shotgun (WGS) entry which is preliminary data.</text>
</comment>
<feature type="transmembrane region" description="Helical" evidence="4">
    <location>
        <begin position="39"/>
        <end position="56"/>
    </location>
</feature>
<proteinExistence type="predicted"/>
<reference evidence="6 7" key="1">
    <citation type="submission" date="2022-10" db="EMBL/GenBank/DDBJ databases">
        <title>Comparative genomics and taxonomic characterization of three novel marine species of genus Reichenbachiella exhibiting antioxidant and polysaccharide degradation activities.</title>
        <authorList>
            <person name="Muhammad N."/>
            <person name="Lee Y.-J."/>
            <person name="Ko J."/>
            <person name="Kim S.-G."/>
        </authorList>
    </citation>
    <scope>NUCLEOTIDE SEQUENCE [LARGE SCALE GENOMIC DNA]</scope>
    <source>
        <strain evidence="6 7">ABR2-5</strain>
    </source>
</reference>
<evidence type="ECO:0000313" key="6">
    <source>
        <dbReference type="EMBL" id="MCV9387318.1"/>
    </source>
</evidence>
<dbReference type="Gene3D" id="1.10.10.60">
    <property type="entry name" value="Homeodomain-like"/>
    <property type="match status" value="2"/>
</dbReference>
<dbReference type="InterPro" id="IPR009057">
    <property type="entry name" value="Homeodomain-like_sf"/>
</dbReference>
<name>A0ABT3CUG3_9BACT</name>
<dbReference type="SMART" id="SM00342">
    <property type="entry name" value="HTH_ARAC"/>
    <property type="match status" value="1"/>
</dbReference>
<keyword evidence="3" id="KW-0804">Transcription</keyword>
<sequence>MPASQLFLIIISGLGVIHGLFLAIFLWAYPKGNRLANRLLATLLIVLSFRVGKSVFLEFLENLDAKFIFIGLGTMMAIGPLFYLYARASIDRSFVWTRKLWLHFVPCIFAILFGFWIHEEDMEALPIMFFVFLFFSYYGHFLFYLIWTRLYVSKQRKIGLSDKTYQLMLWLFYGLLIVWLAYFTNLFDDLIPYIVGPILYSLVAYVVSFVVISRGYLDEANQDKYKTTRISDEQMEILFSRVQRAVVDEKQYKNPALTLKSLSASLHVSTQVLSMVINQMSQKNFNAYVNHYRVEEAIGLFKEPENNHLTISAIAYAVGFNSLSSFNSAFKKQTKLTPLAYRNQLTE</sequence>
<keyword evidence="4" id="KW-0472">Membrane</keyword>
<feature type="transmembrane region" description="Helical" evidence="4">
    <location>
        <begin position="6"/>
        <end position="27"/>
    </location>
</feature>
<keyword evidence="4" id="KW-0812">Transmembrane</keyword>
<dbReference type="Pfam" id="PF12833">
    <property type="entry name" value="HTH_18"/>
    <property type="match status" value="1"/>
</dbReference>
<feature type="transmembrane region" description="Helical" evidence="4">
    <location>
        <begin position="190"/>
        <end position="212"/>
    </location>
</feature>
<feature type="transmembrane region" description="Helical" evidence="4">
    <location>
        <begin position="167"/>
        <end position="184"/>
    </location>
</feature>